<protein>
    <submittedName>
        <fullName evidence="3">Uncharacterized protein</fullName>
    </submittedName>
</protein>
<keyword evidence="4" id="KW-1185">Reference proteome</keyword>
<evidence type="ECO:0000313" key="3">
    <source>
        <dbReference type="EMBL" id="MFC5850007.1"/>
    </source>
</evidence>
<evidence type="ECO:0000256" key="2">
    <source>
        <dbReference type="SAM" id="SignalP"/>
    </source>
</evidence>
<evidence type="ECO:0000313" key="4">
    <source>
        <dbReference type="Proteomes" id="UP001595979"/>
    </source>
</evidence>
<dbReference type="EMBL" id="JBHSOH010000034">
    <property type="protein sequence ID" value="MFC5850007.1"/>
    <property type="molecule type" value="Genomic_DNA"/>
</dbReference>
<keyword evidence="2" id="KW-0732">Signal</keyword>
<gene>
    <name evidence="3" type="ORF">ACFPQ6_17025</name>
</gene>
<feature type="region of interest" description="Disordered" evidence="1">
    <location>
        <begin position="133"/>
        <end position="155"/>
    </location>
</feature>
<feature type="chain" id="PRO_5046950496" evidence="2">
    <location>
        <begin position="21"/>
        <end position="168"/>
    </location>
</feature>
<feature type="compositionally biased region" description="Low complexity" evidence="1">
    <location>
        <begin position="141"/>
        <end position="155"/>
    </location>
</feature>
<name>A0ABW1DPC9_9DEIO</name>
<accession>A0ABW1DPC9</accession>
<sequence length="168" mass="17142">MRRALLAGAAALTLWGAGTAAGATAVIPLTLAQQAQKAEVIVRATLGTPTTAREGDVTYTVYPLSVTETVAGDAASLPQHQGQPALFFLQGVQDLPALSGGQEVFALLYARKADSPLVGFNQGLYLVTNGAVSPAGPPPDGAAATPAADPITDPTALRDAIRAARERR</sequence>
<comment type="caution">
    <text evidence="3">The sequence shown here is derived from an EMBL/GenBank/DDBJ whole genome shotgun (WGS) entry which is preliminary data.</text>
</comment>
<reference evidence="4" key="1">
    <citation type="journal article" date="2019" name="Int. J. Syst. Evol. Microbiol.">
        <title>The Global Catalogue of Microorganisms (GCM) 10K type strain sequencing project: providing services to taxonomists for standard genome sequencing and annotation.</title>
        <authorList>
            <consortium name="The Broad Institute Genomics Platform"/>
            <consortium name="The Broad Institute Genome Sequencing Center for Infectious Disease"/>
            <person name="Wu L."/>
            <person name="Ma J."/>
        </authorList>
    </citation>
    <scope>NUCLEOTIDE SEQUENCE [LARGE SCALE GENOMIC DNA]</scope>
    <source>
        <strain evidence="4">CGMCC 1.15053</strain>
    </source>
</reference>
<proteinExistence type="predicted"/>
<evidence type="ECO:0000256" key="1">
    <source>
        <dbReference type="SAM" id="MobiDB-lite"/>
    </source>
</evidence>
<organism evidence="3 4">
    <name type="scientific">Deinococcus petrolearius</name>
    <dbReference type="NCBI Taxonomy" id="1751295"/>
    <lineage>
        <taxon>Bacteria</taxon>
        <taxon>Thermotogati</taxon>
        <taxon>Deinococcota</taxon>
        <taxon>Deinococci</taxon>
        <taxon>Deinococcales</taxon>
        <taxon>Deinococcaceae</taxon>
        <taxon>Deinococcus</taxon>
    </lineage>
</organism>
<dbReference type="RefSeq" id="WP_380051641.1">
    <property type="nucleotide sequence ID" value="NZ_JBHSOH010000034.1"/>
</dbReference>
<feature type="signal peptide" evidence="2">
    <location>
        <begin position="1"/>
        <end position="20"/>
    </location>
</feature>
<dbReference type="Proteomes" id="UP001595979">
    <property type="component" value="Unassembled WGS sequence"/>
</dbReference>